<protein>
    <submittedName>
        <fullName evidence="1">Uncharacterized protein</fullName>
    </submittedName>
</protein>
<dbReference type="GeneID" id="63695222"/>
<sequence>MYPDCFSLVHLPLPYKFKPTQKNRNSSISFSTFPRISSLTPLTPPHNLNPLAGRIPNPPVNISLPRKIGASIPTAHRDNNVTFLNGFARKGLWFLTREVDSLFQHGFLDDRVYGGRWGGAGGVDLDGVAGEVGEVGCGYLGAAGIVDAEKEDGWGIMNITPVILLAGGNECGTRDLCITS</sequence>
<accession>A0A017SJM2</accession>
<evidence type="ECO:0000313" key="2">
    <source>
        <dbReference type="Proteomes" id="UP000019804"/>
    </source>
</evidence>
<name>A0A017SJM2_ASPRC</name>
<dbReference type="AlphaFoldDB" id="A0A017SJM2"/>
<gene>
    <name evidence="1" type="ORF">EURHEDRAFT_401572</name>
</gene>
<dbReference type="Proteomes" id="UP000019804">
    <property type="component" value="Unassembled WGS sequence"/>
</dbReference>
<dbReference type="HOGENOM" id="CLU_1495868_0_0_1"/>
<proteinExistence type="predicted"/>
<dbReference type="RefSeq" id="XP_040640193.1">
    <property type="nucleotide sequence ID" value="XM_040780098.1"/>
</dbReference>
<reference evidence="2" key="1">
    <citation type="journal article" date="2014" name="Nat. Commun.">
        <title>Genomic adaptations of the halophilic Dead Sea filamentous fungus Eurotium rubrum.</title>
        <authorList>
            <person name="Kis-Papo T."/>
            <person name="Weig A.R."/>
            <person name="Riley R."/>
            <person name="Persoh D."/>
            <person name="Salamov A."/>
            <person name="Sun H."/>
            <person name="Lipzen A."/>
            <person name="Wasser S.P."/>
            <person name="Rambold G."/>
            <person name="Grigoriev I.V."/>
            <person name="Nevo E."/>
        </authorList>
    </citation>
    <scope>NUCLEOTIDE SEQUENCE [LARGE SCALE GENOMIC DNA]</scope>
    <source>
        <strain evidence="2">CBS 135680</strain>
    </source>
</reference>
<organism evidence="1 2">
    <name type="scientific">Aspergillus ruber (strain CBS 135680)</name>
    <dbReference type="NCBI Taxonomy" id="1388766"/>
    <lineage>
        <taxon>Eukaryota</taxon>
        <taxon>Fungi</taxon>
        <taxon>Dikarya</taxon>
        <taxon>Ascomycota</taxon>
        <taxon>Pezizomycotina</taxon>
        <taxon>Eurotiomycetes</taxon>
        <taxon>Eurotiomycetidae</taxon>
        <taxon>Eurotiales</taxon>
        <taxon>Aspergillaceae</taxon>
        <taxon>Aspergillus</taxon>
        <taxon>Aspergillus subgen. Aspergillus</taxon>
    </lineage>
</organism>
<dbReference type="EMBL" id="KK088418">
    <property type="protein sequence ID" value="EYE96505.1"/>
    <property type="molecule type" value="Genomic_DNA"/>
</dbReference>
<keyword evidence="2" id="KW-1185">Reference proteome</keyword>
<evidence type="ECO:0000313" key="1">
    <source>
        <dbReference type="EMBL" id="EYE96505.1"/>
    </source>
</evidence>